<organism evidence="2 3">
    <name type="scientific">Strigops habroptila</name>
    <name type="common">Kakapo</name>
    <dbReference type="NCBI Taxonomy" id="2489341"/>
    <lineage>
        <taxon>Eukaryota</taxon>
        <taxon>Metazoa</taxon>
        <taxon>Chordata</taxon>
        <taxon>Craniata</taxon>
        <taxon>Vertebrata</taxon>
        <taxon>Euteleostomi</taxon>
        <taxon>Archelosauria</taxon>
        <taxon>Archosauria</taxon>
        <taxon>Dinosauria</taxon>
        <taxon>Saurischia</taxon>
        <taxon>Theropoda</taxon>
        <taxon>Coelurosauria</taxon>
        <taxon>Aves</taxon>
        <taxon>Neognathae</taxon>
        <taxon>Neoaves</taxon>
        <taxon>Telluraves</taxon>
        <taxon>Australaves</taxon>
        <taxon>Psittaciformes</taxon>
        <taxon>Psittacidae</taxon>
        <taxon>Strigops</taxon>
    </lineage>
</organism>
<accession>A0A672TGP0</accession>
<evidence type="ECO:0000313" key="3">
    <source>
        <dbReference type="Proteomes" id="UP000472266"/>
    </source>
</evidence>
<reference evidence="2 3" key="1">
    <citation type="submission" date="2019-11" db="EMBL/GenBank/DDBJ databases">
        <title>Strigops habroptila (kakapo) genome, bStrHab1, primary haplotype, v2.</title>
        <authorList>
            <person name="Jarvis E.D."/>
            <person name="Howard J."/>
            <person name="Rhie A."/>
            <person name="Phillippy A."/>
            <person name="Korlach J."/>
            <person name="Digby A."/>
            <person name="Iorns D."/>
            <person name="Eason D."/>
            <person name="Robertson B."/>
            <person name="Raemaekers T."/>
            <person name="Howe K."/>
            <person name="Lewin H."/>
            <person name="Damas J."/>
            <person name="Hastie A."/>
            <person name="Tracey A."/>
            <person name="Chow W."/>
            <person name="Fedrigo O."/>
        </authorList>
    </citation>
    <scope>NUCLEOTIDE SEQUENCE [LARGE SCALE GENOMIC DNA]</scope>
</reference>
<evidence type="ECO:0000256" key="1">
    <source>
        <dbReference type="SAM" id="Phobius"/>
    </source>
</evidence>
<sequence>MFSHFFHFRRTRPEDFSKMLFYVLFLGVVSLVFGNIAAKIFNKKGFHVFCCLTETRAKELKAVTSKQLQTVLLDVKDLIIARAVVFVNILSHGNTRFLLSTDS</sequence>
<proteinExistence type="predicted"/>
<keyword evidence="1" id="KW-1133">Transmembrane helix</keyword>
<keyword evidence="1" id="KW-0472">Membrane</keyword>
<dbReference type="Ensembl" id="ENSSHBT00005000408.1">
    <property type="protein sequence ID" value="ENSSHBP00005000320.1"/>
    <property type="gene ID" value="ENSSHBG00005000313.1"/>
</dbReference>
<dbReference type="Proteomes" id="UP000472266">
    <property type="component" value="Chromosome 6"/>
</dbReference>
<protein>
    <submittedName>
        <fullName evidence="2">Uncharacterized protein</fullName>
    </submittedName>
</protein>
<reference evidence="2" key="2">
    <citation type="submission" date="2025-08" db="UniProtKB">
        <authorList>
            <consortium name="Ensembl"/>
        </authorList>
    </citation>
    <scope>IDENTIFICATION</scope>
</reference>
<name>A0A672TGP0_STRHB</name>
<keyword evidence="1" id="KW-0812">Transmembrane</keyword>
<feature type="transmembrane region" description="Helical" evidence="1">
    <location>
        <begin position="20"/>
        <end position="38"/>
    </location>
</feature>
<keyword evidence="3" id="KW-1185">Reference proteome</keyword>
<reference evidence="2" key="3">
    <citation type="submission" date="2025-09" db="UniProtKB">
        <authorList>
            <consortium name="Ensembl"/>
        </authorList>
    </citation>
    <scope>IDENTIFICATION</scope>
</reference>
<dbReference type="AlphaFoldDB" id="A0A672TGP0"/>
<evidence type="ECO:0000313" key="2">
    <source>
        <dbReference type="Ensembl" id="ENSSHBP00005000320.1"/>
    </source>
</evidence>